<evidence type="ECO:0000313" key="9">
    <source>
        <dbReference type="EMBL" id="QIW58916.1"/>
    </source>
</evidence>
<reference evidence="10 11" key="1">
    <citation type="submission" date="2019-12" db="EMBL/GenBank/DDBJ databases">
        <title>Whole genome sequences of Lactococcus raffinolactis strains isolated from sewage.</title>
        <authorList>
            <person name="Ybazeta G."/>
            <person name="Ross M."/>
            <person name="Brabant-Kirwan D."/>
            <person name="Saleh M."/>
            <person name="Dillon J.A."/>
            <person name="Splinter K."/>
            <person name="Nokhbeh R."/>
        </authorList>
    </citation>
    <scope>NUCLEOTIDE SEQUENCE [LARGE SCALE GENOMIC DNA]</scope>
    <source>
        <strain evidence="9 10">Lr_19_14</strain>
        <strain evidence="8 11">Lr_19_5</strain>
    </source>
</reference>
<dbReference type="PANTHER" id="PTHR10030:SF37">
    <property type="entry name" value="ALPHA-L-FUCOSIDASE-RELATED"/>
    <property type="match status" value="1"/>
</dbReference>
<evidence type="ECO:0000256" key="6">
    <source>
        <dbReference type="ARBA" id="ARBA00023295"/>
    </source>
</evidence>
<dbReference type="EMBL" id="CP047616">
    <property type="protein sequence ID" value="QIW54393.1"/>
    <property type="molecule type" value="Genomic_DNA"/>
</dbReference>
<dbReference type="SUPFAM" id="SSF51445">
    <property type="entry name" value="(Trans)glycosidases"/>
    <property type="match status" value="1"/>
</dbReference>
<evidence type="ECO:0000256" key="5">
    <source>
        <dbReference type="ARBA" id="ARBA00022801"/>
    </source>
</evidence>
<evidence type="ECO:0000256" key="3">
    <source>
        <dbReference type="ARBA" id="ARBA00012662"/>
    </source>
</evidence>
<evidence type="ECO:0000313" key="10">
    <source>
        <dbReference type="Proteomes" id="UP000501558"/>
    </source>
</evidence>
<keyword evidence="6" id="KW-0326">Glycosidase</keyword>
<protein>
    <recommendedName>
        <fullName evidence="3">alpha-L-fucosidase</fullName>
        <ecNumber evidence="3">3.2.1.51</ecNumber>
    </recommendedName>
</protein>
<dbReference type="SMART" id="SM00812">
    <property type="entry name" value="Alpha_L_fucos"/>
    <property type="match status" value="1"/>
</dbReference>
<dbReference type="GO" id="GO:0005764">
    <property type="term" value="C:lysosome"/>
    <property type="evidence" value="ECO:0007669"/>
    <property type="project" value="TreeGrafter"/>
</dbReference>
<dbReference type="InterPro" id="IPR017853">
    <property type="entry name" value="GH"/>
</dbReference>
<dbReference type="InterPro" id="IPR016286">
    <property type="entry name" value="FUC_metazoa-typ"/>
</dbReference>
<dbReference type="PIRSF" id="PIRSF001092">
    <property type="entry name" value="Alpha-L-fucosidase"/>
    <property type="match status" value="1"/>
</dbReference>
<dbReference type="PANTHER" id="PTHR10030">
    <property type="entry name" value="ALPHA-L-FUCOSIDASE"/>
    <property type="match status" value="1"/>
</dbReference>
<sequence length="441" mass="50280">MKIPEFQKNRFGLFIHFGAYAVNGKSEWLKSHEKMTDEAYQVYIDAFSPEENCMQEWARLAKLAGMKYAVLTTKHHDGFCLFNSKLTDYSTQKTLNRDLVREFVEAFRAEGIKIGFYYSLIDWHHFDFPHYGDLQHPMRTDPKAFEEEPQRDLNRYLDDMHGQIRELLTNYGKIDIMWYDFSYNNPVETGLPNMKGETWRATQLVAMMHDLQTDLIYNNRIGSNGGMLVADPELYAGDFTSPEQLVPPKGMMNEKGELVPWEAAITMNHTWGYTNNPFAYKSSKTLIHALVDAVSKNGNLLLNVGPDARGHFPELAAERLVAIGKWMDQNAASIYDCQAAPVDKPEWGRYTYKPATASQGAKLYAHIYERGVGPLPLAGLEGKLKSATLLSDGTRLNMDRPWNVSKFPNDAFLELPWFDSLPDDSDTVIEFELLDGVNLAE</sequence>
<dbReference type="Pfam" id="PF01120">
    <property type="entry name" value="Alpha_L_fucos"/>
    <property type="match status" value="1"/>
</dbReference>
<evidence type="ECO:0000256" key="1">
    <source>
        <dbReference type="ARBA" id="ARBA00004071"/>
    </source>
</evidence>
<dbReference type="Proteomes" id="UP000501558">
    <property type="component" value="Chromosome"/>
</dbReference>
<keyword evidence="4" id="KW-0732">Signal</keyword>
<comment type="similarity">
    <text evidence="2">Belongs to the glycosyl hydrolase 29 family.</text>
</comment>
<organism evidence="8 11">
    <name type="scientific">Pseudolactococcus raffinolactis</name>
    <dbReference type="NCBI Taxonomy" id="1366"/>
    <lineage>
        <taxon>Bacteria</taxon>
        <taxon>Bacillati</taxon>
        <taxon>Bacillota</taxon>
        <taxon>Bacilli</taxon>
        <taxon>Lactobacillales</taxon>
        <taxon>Streptococcaceae</taxon>
        <taxon>Pseudolactococcus</taxon>
    </lineage>
</organism>
<gene>
    <name evidence="9" type="ORF">GU334_08365</name>
    <name evidence="8" type="ORF">GU336_09745</name>
</gene>
<dbReference type="EC" id="3.2.1.51" evidence="3"/>
<dbReference type="GO" id="GO:0004560">
    <property type="term" value="F:alpha-L-fucosidase activity"/>
    <property type="evidence" value="ECO:0007669"/>
    <property type="project" value="InterPro"/>
</dbReference>
<evidence type="ECO:0000313" key="11">
    <source>
        <dbReference type="Proteomes" id="UP000501945"/>
    </source>
</evidence>
<dbReference type="GO" id="GO:0016139">
    <property type="term" value="P:glycoside catabolic process"/>
    <property type="evidence" value="ECO:0007669"/>
    <property type="project" value="TreeGrafter"/>
</dbReference>
<dbReference type="InterPro" id="IPR000933">
    <property type="entry name" value="Glyco_hydro_29"/>
</dbReference>
<comment type="function">
    <text evidence="1">Alpha-L-fucosidase is responsible for hydrolyzing the alpha-1,6-linked fucose joined to the reducing-end N-acetylglucosamine of the carbohydrate moieties of glycoproteins.</text>
</comment>
<dbReference type="GO" id="GO:0006004">
    <property type="term" value="P:fucose metabolic process"/>
    <property type="evidence" value="ECO:0007669"/>
    <property type="project" value="InterPro"/>
</dbReference>
<dbReference type="EMBL" id="CP047628">
    <property type="protein sequence ID" value="QIW58916.1"/>
    <property type="molecule type" value="Genomic_DNA"/>
</dbReference>
<evidence type="ECO:0000256" key="2">
    <source>
        <dbReference type="ARBA" id="ARBA00007951"/>
    </source>
</evidence>
<evidence type="ECO:0000256" key="4">
    <source>
        <dbReference type="ARBA" id="ARBA00022729"/>
    </source>
</evidence>
<evidence type="ECO:0000259" key="7">
    <source>
        <dbReference type="Pfam" id="PF01120"/>
    </source>
</evidence>
<keyword evidence="5" id="KW-0378">Hydrolase</keyword>
<feature type="domain" description="Glycoside hydrolase family 29 N-terminal" evidence="7">
    <location>
        <begin position="6"/>
        <end position="331"/>
    </location>
</feature>
<accession>A0A5R9CB59</accession>
<dbReference type="Gene3D" id="3.20.20.80">
    <property type="entry name" value="Glycosidases"/>
    <property type="match status" value="1"/>
</dbReference>
<dbReference type="AlphaFoldDB" id="A0A5R9CB59"/>
<dbReference type="Proteomes" id="UP000501945">
    <property type="component" value="Chromosome"/>
</dbReference>
<dbReference type="InterPro" id="IPR057739">
    <property type="entry name" value="Glyco_hydro_29_N"/>
</dbReference>
<name>A0A5R9CB59_9LACT</name>
<keyword evidence="10" id="KW-1185">Reference proteome</keyword>
<proteinExistence type="inferred from homology"/>
<evidence type="ECO:0000313" key="8">
    <source>
        <dbReference type="EMBL" id="QIW54393.1"/>
    </source>
</evidence>